<evidence type="ECO:0000313" key="1">
    <source>
        <dbReference type="EMBL" id="MED6170662.1"/>
    </source>
</evidence>
<gene>
    <name evidence="1" type="ORF">PIB30_033229</name>
</gene>
<reference evidence="1 2" key="1">
    <citation type="journal article" date="2023" name="Plants (Basel)">
        <title>Bridging the Gap: Combining Genomics and Transcriptomics Approaches to Understand Stylosanthes scabra, an Orphan Legume from the Brazilian Caatinga.</title>
        <authorList>
            <person name="Ferreira-Neto J.R.C."/>
            <person name="da Silva M.D."/>
            <person name="Binneck E."/>
            <person name="de Melo N.F."/>
            <person name="da Silva R.H."/>
            <person name="de Melo A.L.T.M."/>
            <person name="Pandolfi V."/>
            <person name="Bustamante F.O."/>
            <person name="Brasileiro-Vidal A.C."/>
            <person name="Benko-Iseppon A.M."/>
        </authorList>
    </citation>
    <scope>NUCLEOTIDE SEQUENCE [LARGE SCALE GENOMIC DNA]</scope>
    <source>
        <tissue evidence="1">Leaves</tissue>
    </source>
</reference>
<evidence type="ECO:0000313" key="2">
    <source>
        <dbReference type="Proteomes" id="UP001341840"/>
    </source>
</evidence>
<accession>A0ABU6VAF7</accession>
<proteinExistence type="predicted"/>
<comment type="caution">
    <text evidence="1">The sequence shown here is derived from an EMBL/GenBank/DDBJ whole genome shotgun (WGS) entry which is preliminary data.</text>
</comment>
<name>A0ABU6VAF7_9FABA</name>
<organism evidence="1 2">
    <name type="scientific">Stylosanthes scabra</name>
    <dbReference type="NCBI Taxonomy" id="79078"/>
    <lineage>
        <taxon>Eukaryota</taxon>
        <taxon>Viridiplantae</taxon>
        <taxon>Streptophyta</taxon>
        <taxon>Embryophyta</taxon>
        <taxon>Tracheophyta</taxon>
        <taxon>Spermatophyta</taxon>
        <taxon>Magnoliopsida</taxon>
        <taxon>eudicotyledons</taxon>
        <taxon>Gunneridae</taxon>
        <taxon>Pentapetalae</taxon>
        <taxon>rosids</taxon>
        <taxon>fabids</taxon>
        <taxon>Fabales</taxon>
        <taxon>Fabaceae</taxon>
        <taxon>Papilionoideae</taxon>
        <taxon>50 kb inversion clade</taxon>
        <taxon>dalbergioids sensu lato</taxon>
        <taxon>Dalbergieae</taxon>
        <taxon>Pterocarpus clade</taxon>
        <taxon>Stylosanthes</taxon>
    </lineage>
</organism>
<dbReference type="EMBL" id="JASCZI010151184">
    <property type="protein sequence ID" value="MED6170662.1"/>
    <property type="molecule type" value="Genomic_DNA"/>
</dbReference>
<dbReference type="Proteomes" id="UP001341840">
    <property type="component" value="Unassembled WGS sequence"/>
</dbReference>
<keyword evidence="2" id="KW-1185">Reference proteome</keyword>
<sequence>MEIYIVQNGLVVTGPERPTFQGLSFDARNSDGRLAPRPVRTLCWARKRLGPCLASGPCRSSRIFGRAELYGLACPELVGGHVGSSKRPFWSYWLSRIFLEGKRQFDLTTVIQCVLEVIIMEENPEACPEAATAEVVQMPLELSPLYRWVAPDVLGAPPILSQAYMDELKESGVIFGGVN</sequence>
<protein>
    <submittedName>
        <fullName evidence="1">Uncharacterized protein</fullName>
    </submittedName>
</protein>